<evidence type="ECO:0000256" key="1">
    <source>
        <dbReference type="ARBA" id="ARBA00004571"/>
    </source>
</evidence>
<comment type="similarity">
    <text evidence="11 12">Belongs to the TonB-dependent receptor family.</text>
</comment>
<sequence>MEEERMRGFSQGITALAALLASTSTTALAQETSDGANNDDEIVVTAQRREQSLLDVPLAVSALGGDDLAQKGIDNSSELAAAVPNLQINSPFGNTQPNFSLRGIGVANEYNSNQASPVGVYIDDVYLAPRTSHGMGLFDLDRIEVLRGPQGTLFGRNTTGGAVNFITRKPSLSGSNGYVELGYGNFDAFTGKAAVETTLSEDSIGLRLAVNYAKSDGQMKNLFAGGRDPNSVDTLQGRATLRIKPGDGGLDIVLKAYGGRDRGTQAGVHGLGAFRTGLGFFETNESRVGDNNTDAWGFSGTVGVDLSEAVRLTSITSYDGGKQDLQQAADGSPLDILDITWQSKYRQFSQEMRLNYSSDTLNLVGGVFYGWDRNITDNQFNLPLPPAGGFYQHYRQVRKSYAVFAQGDINLTDQLVLTVGARYTKDKSRYDDAFAFLFLGTVDDAPTPIATTVPCATPAGTCAYDPAARIALRDTNNALTGRIALSYTLPDDSLLYASFNRGYRAGAVNGGGYTSSAGISYIEPERVNAYELGFKGRYFDRVLTLAAALFYYDYTNQQLQDTRPGPVSFLVNTPKSEVYGAELEATVKPSDGFSLNFALGLLQTKYKELTLQGTDLSGNDLPFSPKLTAQAGFDWDVAELGGGKLTFSPNVNYASRQYFSPFNTINAVGSPQVNSELQQKGFAKVNASLGWSNDSFTVRAWGNNLFNKKVYGYGLDLRGAGFPYNFLVPGAPRTYGISVRAAF</sequence>
<evidence type="ECO:0000256" key="11">
    <source>
        <dbReference type="PROSITE-ProRule" id="PRU01360"/>
    </source>
</evidence>
<dbReference type="InterPro" id="IPR012910">
    <property type="entry name" value="Plug_dom"/>
</dbReference>
<keyword evidence="4" id="KW-0410">Iron transport</keyword>
<proteinExistence type="inferred from homology"/>
<comment type="caution">
    <text evidence="16">The sequence shown here is derived from an EMBL/GenBank/DDBJ whole genome shotgun (WGS) entry which is preliminary data.</text>
</comment>
<keyword evidence="7" id="KW-0406">Ion transport</keyword>
<evidence type="ECO:0000256" key="4">
    <source>
        <dbReference type="ARBA" id="ARBA00022496"/>
    </source>
</evidence>
<dbReference type="GO" id="GO:0006826">
    <property type="term" value="P:iron ion transport"/>
    <property type="evidence" value="ECO:0007669"/>
    <property type="project" value="UniProtKB-KW"/>
</dbReference>
<evidence type="ECO:0000256" key="3">
    <source>
        <dbReference type="ARBA" id="ARBA00022452"/>
    </source>
</evidence>
<feature type="signal peptide" evidence="13">
    <location>
        <begin position="1"/>
        <end position="29"/>
    </location>
</feature>
<dbReference type="Gene3D" id="2.40.170.20">
    <property type="entry name" value="TonB-dependent receptor, beta-barrel domain"/>
    <property type="match status" value="1"/>
</dbReference>
<keyword evidence="13" id="KW-0732">Signal</keyword>
<evidence type="ECO:0000259" key="14">
    <source>
        <dbReference type="Pfam" id="PF00593"/>
    </source>
</evidence>
<dbReference type="SUPFAM" id="SSF56935">
    <property type="entry name" value="Porins"/>
    <property type="match status" value="1"/>
</dbReference>
<evidence type="ECO:0000256" key="8">
    <source>
        <dbReference type="ARBA" id="ARBA00023077"/>
    </source>
</evidence>
<dbReference type="PANTHER" id="PTHR32552:SF81">
    <property type="entry name" value="TONB-DEPENDENT OUTER MEMBRANE RECEPTOR"/>
    <property type="match status" value="1"/>
</dbReference>
<name>A0A371B4W6_9SPHN</name>
<organism evidence="16 17">
    <name type="scientific">Sphingorhabdus pulchriflava</name>
    <dbReference type="NCBI Taxonomy" id="2292257"/>
    <lineage>
        <taxon>Bacteria</taxon>
        <taxon>Pseudomonadati</taxon>
        <taxon>Pseudomonadota</taxon>
        <taxon>Alphaproteobacteria</taxon>
        <taxon>Sphingomonadales</taxon>
        <taxon>Sphingomonadaceae</taxon>
        <taxon>Sphingorhabdus</taxon>
    </lineage>
</organism>
<dbReference type="OrthoDB" id="7577471at2"/>
<feature type="domain" description="TonB-dependent receptor plug" evidence="15">
    <location>
        <begin position="53"/>
        <end position="162"/>
    </location>
</feature>
<dbReference type="PANTHER" id="PTHR32552">
    <property type="entry name" value="FERRICHROME IRON RECEPTOR-RELATED"/>
    <property type="match status" value="1"/>
</dbReference>
<evidence type="ECO:0000313" key="17">
    <source>
        <dbReference type="Proteomes" id="UP000263833"/>
    </source>
</evidence>
<keyword evidence="17" id="KW-1185">Reference proteome</keyword>
<keyword evidence="6" id="KW-0408">Iron</keyword>
<dbReference type="Pfam" id="PF00593">
    <property type="entry name" value="TonB_dep_Rec_b-barrel"/>
    <property type="match status" value="1"/>
</dbReference>
<dbReference type="CDD" id="cd01347">
    <property type="entry name" value="ligand_gated_channel"/>
    <property type="match status" value="1"/>
</dbReference>
<dbReference type="EMBL" id="QRGP01000002">
    <property type="protein sequence ID" value="RDV02557.1"/>
    <property type="molecule type" value="Genomic_DNA"/>
</dbReference>
<dbReference type="Proteomes" id="UP000263833">
    <property type="component" value="Unassembled WGS sequence"/>
</dbReference>
<evidence type="ECO:0000256" key="2">
    <source>
        <dbReference type="ARBA" id="ARBA00022448"/>
    </source>
</evidence>
<evidence type="ECO:0000256" key="9">
    <source>
        <dbReference type="ARBA" id="ARBA00023136"/>
    </source>
</evidence>
<dbReference type="PROSITE" id="PS52016">
    <property type="entry name" value="TONB_DEPENDENT_REC_3"/>
    <property type="match status" value="1"/>
</dbReference>
<keyword evidence="9 11" id="KW-0472">Membrane</keyword>
<evidence type="ECO:0000256" key="10">
    <source>
        <dbReference type="ARBA" id="ARBA00023237"/>
    </source>
</evidence>
<protein>
    <submittedName>
        <fullName evidence="16">TonB-dependent receptor</fullName>
    </submittedName>
</protein>
<evidence type="ECO:0000256" key="13">
    <source>
        <dbReference type="SAM" id="SignalP"/>
    </source>
</evidence>
<evidence type="ECO:0000259" key="15">
    <source>
        <dbReference type="Pfam" id="PF07715"/>
    </source>
</evidence>
<keyword evidence="16" id="KW-0675">Receptor</keyword>
<dbReference type="GO" id="GO:0009279">
    <property type="term" value="C:cell outer membrane"/>
    <property type="evidence" value="ECO:0007669"/>
    <property type="project" value="UniProtKB-SubCell"/>
</dbReference>
<dbReference type="InterPro" id="IPR039426">
    <property type="entry name" value="TonB-dep_rcpt-like"/>
</dbReference>
<gene>
    <name evidence="16" type="ORF">DXH95_11355</name>
</gene>
<evidence type="ECO:0000256" key="6">
    <source>
        <dbReference type="ARBA" id="ARBA00023004"/>
    </source>
</evidence>
<keyword evidence="10 11" id="KW-0998">Cell outer membrane</keyword>
<dbReference type="InterPro" id="IPR000531">
    <property type="entry name" value="Beta-barrel_TonB"/>
</dbReference>
<accession>A0A371B4W6</accession>
<keyword evidence="8 12" id="KW-0798">TonB box</keyword>
<reference evidence="17" key="1">
    <citation type="submission" date="2018-08" db="EMBL/GenBank/DDBJ databases">
        <authorList>
            <person name="Kim S.-J."/>
            <person name="Jung G.-Y."/>
        </authorList>
    </citation>
    <scope>NUCLEOTIDE SEQUENCE [LARGE SCALE GENOMIC DNA]</scope>
    <source>
        <strain evidence="17">GY_G</strain>
    </source>
</reference>
<evidence type="ECO:0000313" key="16">
    <source>
        <dbReference type="EMBL" id="RDV02557.1"/>
    </source>
</evidence>
<evidence type="ECO:0000256" key="12">
    <source>
        <dbReference type="RuleBase" id="RU003357"/>
    </source>
</evidence>
<feature type="chain" id="PRO_5016704926" evidence="13">
    <location>
        <begin position="30"/>
        <end position="743"/>
    </location>
</feature>
<keyword evidence="2 11" id="KW-0813">Transport</keyword>
<comment type="subcellular location">
    <subcellularLocation>
        <location evidence="1 11">Cell outer membrane</location>
        <topology evidence="1 11">Multi-pass membrane protein</topology>
    </subcellularLocation>
</comment>
<keyword evidence="3 11" id="KW-1134">Transmembrane beta strand</keyword>
<evidence type="ECO:0000256" key="5">
    <source>
        <dbReference type="ARBA" id="ARBA00022692"/>
    </source>
</evidence>
<dbReference type="InterPro" id="IPR036942">
    <property type="entry name" value="Beta-barrel_TonB_sf"/>
</dbReference>
<feature type="domain" description="TonB-dependent receptor-like beta-barrel" evidence="14">
    <location>
        <begin position="256"/>
        <end position="705"/>
    </location>
</feature>
<dbReference type="AlphaFoldDB" id="A0A371B4W6"/>
<keyword evidence="5 11" id="KW-0812">Transmembrane</keyword>
<dbReference type="Pfam" id="PF07715">
    <property type="entry name" value="Plug"/>
    <property type="match status" value="1"/>
</dbReference>
<evidence type="ECO:0000256" key="7">
    <source>
        <dbReference type="ARBA" id="ARBA00023065"/>
    </source>
</evidence>